<evidence type="ECO:0000313" key="9">
    <source>
        <dbReference type="EMBL" id="MCB7385815.1"/>
    </source>
</evidence>
<accession>A0ABS8DBL9</accession>
<keyword evidence="5" id="KW-0862">Zinc</keyword>
<comment type="subcellular location">
    <subcellularLocation>
        <location evidence="1">Cell membrane</location>
        <topology evidence="1">Multi-pass membrane protein</topology>
    </subcellularLocation>
</comment>
<keyword evidence="10" id="KW-1185">Reference proteome</keyword>
<feature type="transmembrane region" description="Helical" evidence="8">
    <location>
        <begin position="69"/>
        <end position="89"/>
    </location>
</feature>
<feature type="transmembrane region" description="Helical" evidence="8">
    <location>
        <begin position="6"/>
        <end position="27"/>
    </location>
</feature>
<dbReference type="InterPro" id="IPR003689">
    <property type="entry name" value="ZIP"/>
</dbReference>
<feature type="transmembrane region" description="Helical" evidence="8">
    <location>
        <begin position="181"/>
        <end position="203"/>
    </location>
</feature>
<protein>
    <submittedName>
        <fullName evidence="9">ZIP family metal transporter</fullName>
    </submittedName>
</protein>
<name>A0ABS8DBL9_9FIRM</name>
<dbReference type="RefSeq" id="WP_066731751.1">
    <property type="nucleotide sequence ID" value="NZ_JAJCIQ010000001.1"/>
</dbReference>
<proteinExistence type="inferred from homology"/>
<evidence type="ECO:0000256" key="5">
    <source>
        <dbReference type="ARBA" id="ARBA00022833"/>
    </source>
</evidence>
<dbReference type="Proteomes" id="UP001299546">
    <property type="component" value="Unassembled WGS sequence"/>
</dbReference>
<evidence type="ECO:0000256" key="1">
    <source>
        <dbReference type="ARBA" id="ARBA00004651"/>
    </source>
</evidence>
<sequence>MNGVFWASCGTGFAFLMTTLGAATVFFFRRKISDTLQRVFMGFAAGVMIAASVWSLLLPAIEDAKGQGGLGWTAASGGFIIGVVFLIVLDKKVSMLYKMNVHAQDNGSRQTTLLITAVTIHNIPEGMAVGLAFALAAQFQNDTMLYASAMALAIGIGVQNFPEGAAISLPLKQEGFTAKKAFVCGSMSGIVEPLFGIGAVLLAQNIKPYMPWLLSFAAGAMMYVVAKELIPASASEDNDKGTVGVMVGFLVMMILDVALG</sequence>
<feature type="transmembrane region" description="Helical" evidence="8">
    <location>
        <begin position="39"/>
        <end position="57"/>
    </location>
</feature>
<evidence type="ECO:0000313" key="10">
    <source>
        <dbReference type="Proteomes" id="UP001299546"/>
    </source>
</evidence>
<keyword evidence="3" id="KW-1003">Cell membrane</keyword>
<comment type="similarity">
    <text evidence="2">Belongs to the ZIP transporter (TC 2.A.5) family.</text>
</comment>
<evidence type="ECO:0000256" key="7">
    <source>
        <dbReference type="ARBA" id="ARBA00023136"/>
    </source>
</evidence>
<feature type="transmembrane region" description="Helical" evidence="8">
    <location>
        <begin position="242"/>
        <end position="259"/>
    </location>
</feature>
<dbReference type="Pfam" id="PF02535">
    <property type="entry name" value="Zip"/>
    <property type="match status" value="1"/>
</dbReference>
<organism evidence="9 10">
    <name type="scientific">Bariatricus massiliensis</name>
    <dbReference type="NCBI Taxonomy" id="1745713"/>
    <lineage>
        <taxon>Bacteria</taxon>
        <taxon>Bacillati</taxon>
        <taxon>Bacillota</taxon>
        <taxon>Clostridia</taxon>
        <taxon>Lachnospirales</taxon>
        <taxon>Lachnospiraceae</taxon>
        <taxon>Bariatricus</taxon>
    </lineage>
</organism>
<keyword evidence="6 8" id="KW-1133">Transmembrane helix</keyword>
<evidence type="ECO:0000256" key="2">
    <source>
        <dbReference type="ARBA" id="ARBA00006939"/>
    </source>
</evidence>
<evidence type="ECO:0000256" key="8">
    <source>
        <dbReference type="SAM" id="Phobius"/>
    </source>
</evidence>
<gene>
    <name evidence="9" type="ORF">LIZ65_00815</name>
</gene>
<feature type="transmembrane region" description="Helical" evidence="8">
    <location>
        <begin position="209"/>
        <end position="230"/>
    </location>
</feature>
<evidence type="ECO:0000256" key="4">
    <source>
        <dbReference type="ARBA" id="ARBA00022692"/>
    </source>
</evidence>
<evidence type="ECO:0000256" key="3">
    <source>
        <dbReference type="ARBA" id="ARBA00022475"/>
    </source>
</evidence>
<dbReference type="PANTHER" id="PTHR11040">
    <property type="entry name" value="ZINC/IRON TRANSPORTER"/>
    <property type="match status" value="1"/>
</dbReference>
<keyword evidence="4 8" id="KW-0812">Transmembrane</keyword>
<feature type="transmembrane region" description="Helical" evidence="8">
    <location>
        <begin position="143"/>
        <end position="161"/>
    </location>
</feature>
<keyword evidence="7 8" id="KW-0472">Membrane</keyword>
<dbReference type="EMBL" id="JAJCIS010000001">
    <property type="protein sequence ID" value="MCB7385815.1"/>
    <property type="molecule type" value="Genomic_DNA"/>
</dbReference>
<dbReference type="PANTHER" id="PTHR11040:SF211">
    <property type="entry name" value="ZINC TRANSPORTER ZIP11"/>
    <property type="match status" value="1"/>
</dbReference>
<reference evidence="9 10" key="1">
    <citation type="submission" date="2021-10" db="EMBL/GenBank/DDBJ databases">
        <title>Collection of gut derived symbiotic bacterial strains cultured from healthy donors.</title>
        <authorList>
            <person name="Lin H."/>
            <person name="Littmann E."/>
            <person name="Kohout C."/>
            <person name="Pamer E.G."/>
        </authorList>
    </citation>
    <scope>NUCLEOTIDE SEQUENCE [LARGE SCALE GENOMIC DNA]</scope>
    <source>
        <strain evidence="9 10">DFI.1.165</strain>
    </source>
</reference>
<evidence type="ECO:0000256" key="6">
    <source>
        <dbReference type="ARBA" id="ARBA00022989"/>
    </source>
</evidence>
<comment type="caution">
    <text evidence="9">The sequence shown here is derived from an EMBL/GenBank/DDBJ whole genome shotgun (WGS) entry which is preliminary data.</text>
</comment>